<dbReference type="Gene3D" id="3.40.50.300">
    <property type="entry name" value="P-loop containing nucleotide triphosphate hydrolases"/>
    <property type="match status" value="1"/>
</dbReference>
<dbReference type="InterPro" id="IPR002586">
    <property type="entry name" value="CobQ/CobB/MinD/ParA_Nub-bd_dom"/>
</dbReference>
<comment type="caution">
    <text evidence="2">The sequence shown here is derived from an EMBL/GenBank/DDBJ whole genome shotgun (WGS) entry which is preliminary data.</text>
</comment>
<accession>A0ABS1JW82</accession>
<feature type="domain" description="CobQ/CobB/MinD/ParA nucleotide binding" evidence="1">
    <location>
        <begin position="4"/>
        <end position="184"/>
    </location>
</feature>
<evidence type="ECO:0000313" key="2">
    <source>
        <dbReference type="EMBL" id="MBL0427800.1"/>
    </source>
</evidence>
<dbReference type="PANTHER" id="PTHR13696">
    <property type="entry name" value="P-LOOP CONTAINING NUCLEOSIDE TRIPHOSPHATE HYDROLASE"/>
    <property type="match status" value="1"/>
</dbReference>
<keyword evidence="3" id="KW-1185">Reference proteome</keyword>
<dbReference type="RefSeq" id="WP_201692431.1">
    <property type="nucleotide sequence ID" value="NZ_JAEQND010000013.1"/>
</dbReference>
<dbReference type="Pfam" id="PF01656">
    <property type="entry name" value="CbiA"/>
    <property type="match status" value="1"/>
</dbReference>
<dbReference type="PIRSF" id="PIRSF009320">
    <property type="entry name" value="Nuc_binding_HP_1000"/>
    <property type="match status" value="1"/>
</dbReference>
<dbReference type="CDD" id="cd02042">
    <property type="entry name" value="ParAB_family"/>
    <property type="match status" value="1"/>
</dbReference>
<name>A0ABS1JW82_9BURK</name>
<evidence type="ECO:0000313" key="3">
    <source>
        <dbReference type="Proteomes" id="UP000622707"/>
    </source>
</evidence>
<sequence>MTVIAVLSQKGGCGKTTIATTLAKGYQLQGKEVLLVDTDPQGSARDWAAANEQQTLPVAGLDRPTLERDIKPVMKDVDVVIIDGAPRHEAIMAAAVKVADVVLIPVQPSPYDVWATADLVSLLVQRQELLGTPKAAFILSRVIKRTRIGSEVREALDELRLPVLEGHTVQRVTYANAAAKGLTVLEVEPDGEAAAEIQAIMRDVDALLKGELKLKPVKEEGAVK</sequence>
<dbReference type="PANTHER" id="PTHR13696:SF96">
    <property type="entry name" value="COBQ_COBB_MIND_PARA NUCLEOTIDE BINDING DOMAIN-CONTAINING PROTEIN"/>
    <property type="match status" value="1"/>
</dbReference>
<reference evidence="2 3" key="1">
    <citation type="journal article" date="2017" name="Int. J. Syst. Evol. Microbiol.">
        <title>Ramlibacter alkalitolerans sp. nov., alkali-tolerant bacterium isolated from soil of ginseng.</title>
        <authorList>
            <person name="Lee D.H."/>
            <person name="Cha C.J."/>
        </authorList>
    </citation>
    <scope>NUCLEOTIDE SEQUENCE [LARGE SCALE GENOMIC DNA]</scope>
    <source>
        <strain evidence="2 3">KACC 19305</strain>
    </source>
</reference>
<dbReference type="InterPro" id="IPR050678">
    <property type="entry name" value="DNA_Partitioning_ATPase"/>
</dbReference>
<dbReference type="NCBIfam" id="NF041546">
    <property type="entry name" value="ParA_partition"/>
    <property type="match status" value="1"/>
</dbReference>
<dbReference type="EMBL" id="JAEQND010000013">
    <property type="protein sequence ID" value="MBL0427800.1"/>
    <property type="molecule type" value="Genomic_DNA"/>
</dbReference>
<proteinExistence type="predicted"/>
<organism evidence="2 3">
    <name type="scientific">Ramlibacter alkalitolerans</name>
    <dbReference type="NCBI Taxonomy" id="2039631"/>
    <lineage>
        <taxon>Bacteria</taxon>
        <taxon>Pseudomonadati</taxon>
        <taxon>Pseudomonadota</taxon>
        <taxon>Betaproteobacteria</taxon>
        <taxon>Burkholderiales</taxon>
        <taxon>Comamonadaceae</taxon>
        <taxon>Ramlibacter</taxon>
    </lineage>
</organism>
<gene>
    <name evidence="2" type="ORF">JI746_22025</name>
</gene>
<dbReference type="InterPro" id="IPR048089">
    <property type="entry name" value="McdA"/>
</dbReference>
<dbReference type="SUPFAM" id="SSF52540">
    <property type="entry name" value="P-loop containing nucleoside triphosphate hydrolases"/>
    <property type="match status" value="1"/>
</dbReference>
<dbReference type="Proteomes" id="UP000622707">
    <property type="component" value="Unassembled WGS sequence"/>
</dbReference>
<protein>
    <submittedName>
        <fullName evidence="2">AAA family ATPase</fullName>
    </submittedName>
</protein>
<evidence type="ECO:0000259" key="1">
    <source>
        <dbReference type="Pfam" id="PF01656"/>
    </source>
</evidence>
<dbReference type="InterPro" id="IPR027417">
    <property type="entry name" value="P-loop_NTPase"/>
</dbReference>